<organism evidence="2 3">
    <name type="scientific">Adhaeribacter rhizoryzae</name>
    <dbReference type="NCBI Taxonomy" id="2607907"/>
    <lineage>
        <taxon>Bacteria</taxon>
        <taxon>Pseudomonadati</taxon>
        <taxon>Bacteroidota</taxon>
        <taxon>Cytophagia</taxon>
        <taxon>Cytophagales</taxon>
        <taxon>Hymenobacteraceae</taxon>
        <taxon>Adhaeribacter</taxon>
    </lineage>
</organism>
<comment type="caution">
    <text evidence="2">The sequence shown here is derived from an EMBL/GenBank/DDBJ whole genome shotgun (WGS) entry which is preliminary data.</text>
</comment>
<feature type="chain" id="PRO_5024424144" evidence="1">
    <location>
        <begin position="21"/>
        <end position="160"/>
    </location>
</feature>
<evidence type="ECO:0000313" key="2">
    <source>
        <dbReference type="EMBL" id="KAA5544782.1"/>
    </source>
</evidence>
<gene>
    <name evidence="2" type="ORF">F0145_13945</name>
</gene>
<reference evidence="2 3" key="1">
    <citation type="submission" date="2019-09" db="EMBL/GenBank/DDBJ databases">
        <title>Genome sequence and assembly of Adhaeribacter sp.</title>
        <authorList>
            <person name="Chhetri G."/>
        </authorList>
    </citation>
    <scope>NUCLEOTIDE SEQUENCE [LARGE SCALE GENOMIC DNA]</scope>
    <source>
        <strain evidence="2 3">DK36</strain>
    </source>
</reference>
<dbReference type="AlphaFoldDB" id="A0A5M6DEQ5"/>
<name>A0A5M6DEQ5_9BACT</name>
<protein>
    <submittedName>
        <fullName evidence="2">Uncharacterized protein</fullName>
    </submittedName>
</protein>
<evidence type="ECO:0000256" key="1">
    <source>
        <dbReference type="SAM" id="SignalP"/>
    </source>
</evidence>
<feature type="signal peptide" evidence="1">
    <location>
        <begin position="1"/>
        <end position="20"/>
    </location>
</feature>
<dbReference type="EMBL" id="VWSF01000010">
    <property type="protein sequence ID" value="KAA5544782.1"/>
    <property type="molecule type" value="Genomic_DNA"/>
</dbReference>
<evidence type="ECO:0000313" key="3">
    <source>
        <dbReference type="Proteomes" id="UP000323426"/>
    </source>
</evidence>
<accession>A0A5M6DEQ5</accession>
<proteinExistence type="predicted"/>
<dbReference type="Proteomes" id="UP000323426">
    <property type="component" value="Unassembled WGS sequence"/>
</dbReference>
<keyword evidence="3" id="KW-1185">Reference proteome</keyword>
<keyword evidence="1" id="KW-0732">Signal</keyword>
<sequence>MKKIIVMSCLVFVSAFSAIAQDNKGTAAERAKRLSDHMIQELKLNNYQANRLREINEEKVSKMVDIEKKYASDPALVDKNCLGVCKERDQELESFLSSDQYSMYYGARSKYYKYDKDFAAQIGAKPTIAGKQNKTVLPVGETKVVPVKKTTAVISADDSK</sequence>
<dbReference type="RefSeq" id="WP_150089031.1">
    <property type="nucleotide sequence ID" value="NZ_VWSF01000010.1"/>
</dbReference>